<feature type="compositionally biased region" description="Pro residues" evidence="1">
    <location>
        <begin position="108"/>
        <end position="118"/>
    </location>
</feature>
<sequence length="164" mass="17452">MGRMGASTGGERARVAVVSRLCCCGGGARASVATGRVLEGGGGHGVRCRGRGLSALAASVVVPRAARGGPGEQETEVEKNPLDYPAEWSVPPPSKRPDIWPEFEPMETPLPNPMPGDPEQPNEAEEEETKPDPEVDPDDPMNPEPEEEEEEEEGDGKKESIPEE</sequence>
<protein>
    <submittedName>
        <fullName evidence="2">Uncharacterized protein</fullName>
    </submittedName>
</protein>
<evidence type="ECO:0000256" key="1">
    <source>
        <dbReference type="SAM" id="MobiDB-lite"/>
    </source>
</evidence>
<feature type="compositionally biased region" description="Acidic residues" evidence="1">
    <location>
        <begin position="120"/>
        <end position="154"/>
    </location>
</feature>
<organism evidence="2 3">
    <name type="scientific">Chloropicon primus</name>
    <dbReference type="NCBI Taxonomy" id="1764295"/>
    <lineage>
        <taxon>Eukaryota</taxon>
        <taxon>Viridiplantae</taxon>
        <taxon>Chlorophyta</taxon>
        <taxon>Chloropicophyceae</taxon>
        <taxon>Chloropicales</taxon>
        <taxon>Chloropicaceae</taxon>
        <taxon>Chloropicon</taxon>
    </lineage>
</organism>
<evidence type="ECO:0000313" key="3">
    <source>
        <dbReference type="Proteomes" id="UP000316726"/>
    </source>
</evidence>
<accession>A0A5B8MSF4</accession>
<evidence type="ECO:0000313" key="2">
    <source>
        <dbReference type="EMBL" id="QDZ23559.1"/>
    </source>
</evidence>
<feature type="compositionally biased region" description="Basic and acidic residues" evidence="1">
    <location>
        <begin position="155"/>
        <end position="164"/>
    </location>
</feature>
<gene>
    <name evidence="2" type="ORF">A3770_10p60770</name>
</gene>
<feature type="region of interest" description="Disordered" evidence="1">
    <location>
        <begin position="62"/>
        <end position="164"/>
    </location>
</feature>
<dbReference type="PANTHER" id="PTHR35713">
    <property type="entry name" value="ARGININE/SERINE-RICH-LIKE SPLICING FACTOR"/>
    <property type="match status" value="1"/>
</dbReference>
<reference evidence="2 3" key="1">
    <citation type="submission" date="2018-07" db="EMBL/GenBank/DDBJ databases">
        <title>The complete nuclear genome of the prasinophyte Chloropicon primus (CCMP1205).</title>
        <authorList>
            <person name="Pombert J.-F."/>
            <person name="Otis C."/>
            <person name="Turmel M."/>
            <person name="Lemieux C."/>
        </authorList>
    </citation>
    <scope>NUCLEOTIDE SEQUENCE [LARGE SCALE GENOMIC DNA]</scope>
    <source>
        <strain evidence="2 3">CCMP1205</strain>
    </source>
</reference>
<dbReference type="OrthoDB" id="498786at2759"/>
<name>A0A5B8MSF4_9CHLO</name>
<keyword evidence="3" id="KW-1185">Reference proteome</keyword>
<dbReference type="EMBL" id="CP031043">
    <property type="protein sequence ID" value="QDZ23559.1"/>
    <property type="molecule type" value="Genomic_DNA"/>
</dbReference>
<dbReference type="PANTHER" id="PTHR35713:SF1">
    <property type="entry name" value="ARGININE_SERINE-RICH-LIKE SPLICING FACTOR"/>
    <property type="match status" value="1"/>
</dbReference>
<dbReference type="Proteomes" id="UP000316726">
    <property type="component" value="Chromosome 10"/>
</dbReference>
<proteinExistence type="predicted"/>
<dbReference type="AlphaFoldDB" id="A0A5B8MSF4"/>